<dbReference type="PROSITE" id="PS51257">
    <property type="entry name" value="PROKAR_LIPOPROTEIN"/>
    <property type="match status" value="1"/>
</dbReference>
<dbReference type="EMBL" id="JAIGNK010000001">
    <property type="protein sequence ID" value="MBX7456897.1"/>
    <property type="molecule type" value="Genomic_DNA"/>
</dbReference>
<reference evidence="2 3" key="1">
    <citation type="submission" date="2021-08" db="EMBL/GenBank/DDBJ databases">
        <title>Comparative Genomics Analysis of the Genus Qipengyuania Reveals Extensive Genetic Diversity and Metabolic Versatility, Including the Description of Fifteen Novel Species.</title>
        <authorList>
            <person name="Liu Y."/>
        </authorList>
    </citation>
    <scope>NUCLEOTIDE SEQUENCE [LARGE SCALE GENOMIC DNA]</scope>
    <source>
        <strain evidence="2 3">1NDH17</strain>
    </source>
</reference>
<gene>
    <name evidence="2" type="ORF">K3152_01425</name>
</gene>
<accession>A0ABS7IWW8</accession>
<organism evidence="2 3">
    <name type="scientific">Qipengyuania polymorpha</name>
    <dbReference type="NCBI Taxonomy" id="2867234"/>
    <lineage>
        <taxon>Bacteria</taxon>
        <taxon>Pseudomonadati</taxon>
        <taxon>Pseudomonadota</taxon>
        <taxon>Alphaproteobacteria</taxon>
        <taxon>Sphingomonadales</taxon>
        <taxon>Erythrobacteraceae</taxon>
        <taxon>Qipengyuania</taxon>
    </lineage>
</organism>
<comment type="caution">
    <text evidence="2">The sequence shown here is derived from an EMBL/GenBank/DDBJ whole genome shotgun (WGS) entry which is preliminary data.</text>
</comment>
<keyword evidence="1" id="KW-0732">Signal</keyword>
<feature type="chain" id="PRO_5045482700" description="Lipocalin-like domain-containing protein" evidence="1">
    <location>
        <begin position="24"/>
        <end position="268"/>
    </location>
</feature>
<evidence type="ECO:0008006" key="4">
    <source>
        <dbReference type="Google" id="ProtNLM"/>
    </source>
</evidence>
<keyword evidence="3" id="KW-1185">Reference proteome</keyword>
<evidence type="ECO:0000313" key="3">
    <source>
        <dbReference type="Proteomes" id="UP000783253"/>
    </source>
</evidence>
<protein>
    <recommendedName>
        <fullName evidence="4">Lipocalin-like domain-containing protein</fullName>
    </recommendedName>
</protein>
<feature type="signal peptide" evidence="1">
    <location>
        <begin position="1"/>
        <end position="23"/>
    </location>
</feature>
<evidence type="ECO:0000256" key="1">
    <source>
        <dbReference type="SAM" id="SignalP"/>
    </source>
</evidence>
<proteinExistence type="predicted"/>
<sequence>MKKMMTALAAFTLTAGLAACSSADDTEATTAAASDISGNWMIDLDSAEFENDNREYLLADGTFECKSCNPPFSMAANGEWQDLDRPGADKGMIEVVDDRTVKTAYQFEGKDTGGSTWTVSEDGATMKLDFTSMTGDETINGSETYTRTGDAPDGAHAVSGQWSNNGPDSVDEAALRAMYNVEGDQFTFDGNNGSYTATLGGEPVAIEGNNAGVMVAVERMGDNGYRLTFSRDDETLSTSELTVDGDTLTGVSTDARDDSVVRWTATRQ</sequence>
<name>A0ABS7IWW8_9SPHN</name>
<dbReference type="RefSeq" id="WP_221572315.1">
    <property type="nucleotide sequence ID" value="NZ_JAIGNK010000001.1"/>
</dbReference>
<dbReference type="Proteomes" id="UP000783253">
    <property type="component" value="Unassembled WGS sequence"/>
</dbReference>
<evidence type="ECO:0000313" key="2">
    <source>
        <dbReference type="EMBL" id="MBX7456897.1"/>
    </source>
</evidence>